<keyword evidence="3" id="KW-0862">Zinc</keyword>
<feature type="binding site" evidence="3">
    <location>
        <position position="16"/>
    </location>
    <ligand>
        <name>a divalent metal cation</name>
        <dbReference type="ChEBI" id="CHEBI:60240"/>
    </ligand>
</feature>
<dbReference type="Pfam" id="PF08450">
    <property type="entry name" value="SGL"/>
    <property type="match status" value="1"/>
</dbReference>
<gene>
    <name evidence="5" type="ORF">GCM10011369_10270</name>
</gene>
<dbReference type="Proteomes" id="UP000619743">
    <property type="component" value="Unassembled WGS sequence"/>
</dbReference>
<dbReference type="AlphaFoldDB" id="A0A8J2U3I0"/>
<proteinExistence type="inferred from homology"/>
<dbReference type="PRINTS" id="PR01790">
    <property type="entry name" value="SMP30FAMILY"/>
</dbReference>
<evidence type="ECO:0000313" key="6">
    <source>
        <dbReference type="Proteomes" id="UP000619743"/>
    </source>
</evidence>
<dbReference type="GO" id="GO:0019853">
    <property type="term" value="P:L-ascorbic acid biosynthetic process"/>
    <property type="evidence" value="ECO:0007669"/>
    <property type="project" value="TreeGrafter"/>
</dbReference>
<keyword evidence="3" id="KW-0479">Metal-binding</keyword>
<dbReference type="GO" id="GO:0004341">
    <property type="term" value="F:gluconolactonase activity"/>
    <property type="evidence" value="ECO:0007669"/>
    <property type="project" value="TreeGrafter"/>
</dbReference>
<dbReference type="OrthoDB" id="9775406at2"/>
<feature type="binding site" evidence="3">
    <location>
        <position position="101"/>
    </location>
    <ligand>
        <name>substrate</name>
    </ligand>
</feature>
<feature type="binding site" evidence="3">
    <location>
        <position position="147"/>
    </location>
    <ligand>
        <name>a divalent metal cation</name>
        <dbReference type="ChEBI" id="CHEBI:60240"/>
    </ligand>
</feature>
<comment type="cofactor">
    <cofactor evidence="3">
        <name>Zn(2+)</name>
        <dbReference type="ChEBI" id="CHEBI:29105"/>
    </cofactor>
    <text evidence="3">Binds 1 divalent metal cation per subunit.</text>
</comment>
<sequence>MTDLKLAWRYQAKLGEGPCWDQQEQALYWLDIKQHQILRYIPATDEQKVWQFDEEITSLARSNKGEFIATNRNGFVAIDLNIGLVKPIVLPEAHMPDNRFNDAKVDGAGNLWAGSMDETETNESGALYRLSAQHELLKADSGYIISNGPAFSSDGRTMYHNDTIKRHVYAIDVDADFNLSNKRLFVQLDLEDGCPDGITVDADDHLWLAHFGGGKVSRFAPDGQLVEQITVPAPNVTSVCFGGADYRDLYITTARLLMSDQQLIDFPLAGSLFVCQPGPQGLPSNLFRG</sequence>
<name>A0A8J2U3I0_9GAMM</name>
<accession>A0A8J2U3I0</accession>
<evidence type="ECO:0000259" key="4">
    <source>
        <dbReference type="Pfam" id="PF08450"/>
    </source>
</evidence>
<evidence type="ECO:0000256" key="2">
    <source>
        <dbReference type="PIRSR" id="PIRSR605511-1"/>
    </source>
</evidence>
<reference evidence="6" key="1">
    <citation type="journal article" date="2019" name="Int. J. Syst. Evol. Microbiol.">
        <title>The Global Catalogue of Microorganisms (GCM) 10K type strain sequencing project: providing services to taxonomists for standard genome sequencing and annotation.</title>
        <authorList>
            <consortium name="The Broad Institute Genomics Platform"/>
            <consortium name="The Broad Institute Genome Sequencing Center for Infectious Disease"/>
            <person name="Wu L."/>
            <person name="Ma J."/>
        </authorList>
    </citation>
    <scope>NUCLEOTIDE SEQUENCE [LARGE SCALE GENOMIC DNA]</scope>
    <source>
        <strain evidence="6">CGMCC 1.10130</strain>
    </source>
</reference>
<dbReference type="InterPro" id="IPR005511">
    <property type="entry name" value="SMP-30"/>
</dbReference>
<feature type="binding site" evidence="3">
    <location>
        <position position="196"/>
    </location>
    <ligand>
        <name>a divalent metal cation</name>
        <dbReference type="ChEBI" id="CHEBI:60240"/>
    </ligand>
</feature>
<keyword evidence="6" id="KW-1185">Reference proteome</keyword>
<comment type="similarity">
    <text evidence="1">Belongs to the SMP-30/CGR1 family.</text>
</comment>
<evidence type="ECO:0000256" key="3">
    <source>
        <dbReference type="PIRSR" id="PIRSR605511-2"/>
    </source>
</evidence>
<dbReference type="RefSeq" id="WP_143824479.1">
    <property type="nucleotide sequence ID" value="NZ_BMDX01000003.1"/>
</dbReference>
<evidence type="ECO:0000313" key="5">
    <source>
        <dbReference type="EMBL" id="GGA70501.1"/>
    </source>
</evidence>
<dbReference type="SUPFAM" id="SSF63829">
    <property type="entry name" value="Calcium-dependent phosphotriesterase"/>
    <property type="match status" value="1"/>
</dbReference>
<feature type="domain" description="SMP-30/Gluconolactonase/LRE-like region" evidence="4">
    <location>
        <begin position="14"/>
        <end position="255"/>
    </location>
</feature>
<dbReference type="InterPro" id="IPR011042">
    <property type="entry name" value="6-blade_b-propeller_TolB-like"/>
</dbReference>
<dbReference type="EMBL" id="BMDX01000003">
    <property type="protein sequence ID" value="GGA70501.1"/>
    <property type="molecule type" value="Genomic_DNA"/>
</dbReference>
<dbReference type="PANTHER" id="PTHR10907">
    <property type="entry name" value="REGUCALCIN"/>
    <property type="match status" value="1"/>
</dbReference>
<dbReference type="GO" id="GO:0005509">
    <property type="term" value="F:calcium ion binding"/>
    <property type="evidence" value="ECO:0007669"/>
    <property type="project" value="TreeGrafter"/>
</dbReference>
<organism evidence="5 6">
    <name type="scientific">Neiella marina</name>
    <dbReference type="NCBI Taxonomy" id="508461"/>
    <lineage>
        <taxon>Bacteria</taxon>
        <taxon>Pseudomonadati</taxon>
        <taxon>Pseudomonadota</taxon>
        <taxon>Gammaproteobacteria</taxon>
        <taxon>Alteromonadales</taxon>
        <taxon>Echinimonadaceae</taxon>
        <taxon>Neiella</taxon>
    </lineage>
</organism>
<dbReference type="Gene3D" id="2.120.10.30">
    <property type="entry name" value="TolB, C-terminal domain"/>
    <property type="match status" value="1"/>
</dbReference>
<evidence type="ECO:0000256" key="1">
    <source>
        <dbReference type="ARBA" id="ARBA00008853"/>
    </source>
</evidence>
<dbReference type="InterPro" id="IPR013658">
    <property type="entry name" value="SGL"/>
</dbReference>
<dbReference type="PANTHER" id="PTHR10907:SF47">
    <property type="entry name" value="REGUCALCIN"/>
    <property type="match status" value="1"/>
</dbReference>
<feature type="binding site" evidence="3">
    <location>
        <position position="99"/>
    </location>
    <ligand>
        <name>substrate</name>
    </ligand>
</feature>
<feature type="active site" description="Proton donor/acceptor" evidence="2">
    <location>
        <position position="196"/>
    </location>
</feature>
<protein>
    <recommendedName>
        <fullName evidence="4">SMP-30/Gluconolactonase/LRE-like region domain-containing protein</fullName>
    </recommendedName>
</protein>
<comment type="caution">
    <text evidence="5">The sequence shown here is derived from an EMBL/GenBank/DDBJ whole genome shotgun (WGS) entry which is preliminary data.</text>
</comment>